<evidence type="ECO:0000313" key="1">
    <source>
        <dbReference type="EMBL" id="GBN39611.1"/>
    </source>
</evidence>
<dbReference type="Proteomes" id="UP000499080">
    <property type="component" value="Unassembled WGS sequence"/>
</dbReference>
<dbReference type="AlphaFoldDB" id="A0A4Y2NJY3"/>
<proteinExistence type="predicted"/>
<comment type="caution">
    <text evidence="1">The sequence shown here is derived from an EMBL/GenBank/DDBJ whole genome shotgun (WGS) entry which is preliminary data.</text>
</comment>
<accession>A0A4Y2NJY3</accession>
<gene>
    <name evidence="1" type="ORF">AVEN_259690_1</name>
</gene>
<organism evidence="1 2">
    <name type="scientific">Araneus ventricosus</name>
    <name type="common">Orbweaver spider</name>
    <name type="synonym">Epeira ventricosa</name>
    <dbReference type="NCBI Taxonomy" id="182803"/>
    <lineage>
        <taxon>Eukaryota</taxon>
        <taxon>Metazoa</taxon>
        <taxon>Ecdysozoa</taxon>
        <taxon>Arthropoda</taxon>
        <taxon>Chelicerata</taxon>
        <taxon>Arachnida</taxon>
        <taxon>Araneae</taxon>
        <taxon>Araneomorphae</taxon>
        <taxon>Entelegynae</taxon>
        <taxon>Araneoidea</taxon>
        <taxon>Araneidae</taxon>
        <taxon>Araneus</taxon>
    </lineage>
</organism>
<dbReference type="EMBL" id="BGPR01009378">
    <property type="protein sequence ID" value="GBN39611.1"/>
    <property type="molecule type" value="Genomic_DNA"/>
</dbReference>
<reference evidence="1 2" key="1">
    <citation type="journal article" date="2019" name="Sci. Rep.">
        <title>Orb-weaving spider Araneus ventricosus genome elucidates the spidroin gene catalogue.</title>
        <authorList>
            <person name="Kono N."/>
            <person name="Nakamura H."/>
            <person name="Ohtoshi R."/>
            <person name="Moran D.A.P."/>
            <person name="Shinohara A."/>
            <person name="Yoshida Y."/>
            <person name="Fujiwara M."/>
            <person name="Mori M."/>
            <person name="Tomita M."/>
            <person name="Arakawa K."/>
        </authorList>
    </citation>
    <scope>NUCLEOTIDE SEQUENCE [LARGE SCALE GENOMIC DNA]</scope>
</reference>
<evidence type="ECO:0000313" key="2">
    <source>
        <dbReference type="Proteomes" id="UP000499080"/>
    </source>
</evidence>
<protein>
    <submittedName>
        <fullName evidence="1">Uncharacterized protein</fullName>
    </submittedName>
</protein>
<name>A0A4Y2NJY3_ARAVE</name>
<keyword evidence="2" id="KW-1185">Reference proteome</keyword>
<sequence length="184" mass="20592">MRLQRLTAEQSGSRQVSKEILRTESVQDCSSPNYQGIPRVTSHESSSKFYAYPLIIESIRSSSMCGPSFLSLRMESRLGPQFPYSPDSTGIAVRVQLVVNIKGNTSDPDRLQKQMTIARLTERLSSVVKVIPILETPESNDERIIGALQGVKISLTCCDEIYREKMSLSFQIDLLDFVKPSTSK</sequence>